<dbReference type="OrthoDB" id="6514502at2759"/>
<accession>A0A087TJW0</accession>
<keyword evidence="2" id="KW-1185">Reference proteome</keyword>
<dbReference type="InterPro" id="IPR033228">
    <property type="entry name" value="SZT2"/>
</dbReference>
<dbReference type="Proteomes" id="UP000054359">
    <property type="component" value="Unassembled WGS sequence"/>
</dbReference>
<proteinExistence type="predicted"/>
<dbReference type="PANTHER" id="PTHR14918">
    <property type="entry name" value="KICSTOR COMPLEX PROTEIN SZT2"/>
    <property type="match status" value="1"/>
</dbReference>
<gene>
    <name evidence="1" type="ORF">X975_26745</name>
</gene>
<feature type="non-terminal residue" evidence="1">
    <location>
        <position position="1"/>
    </location>
</feature>
<dbReference type="GO" id="GO:0005777">
    <property type="term" value="C:peroxisome"/>
    <property type="evidence" value="ECO:0007669"/>
    <property type="project" value="InterPro"/>
</dbReference>
<name>A0A087TJW0_STEMI</name>
<reference evidence="1 2" key="1">
    <citation type="submission" date="2013-11" db="EMBL/GenBank/DDBJ databases">
        <title>Genome sequencing of Stegodyphus mimosarum.</title>
        <authorList>
            <person name="Bechsgaard J."/>
        </authorList>
    </citation>
    <scope>NUCLEOTIDE SEQUENCE [LARGE SCALE GENOMIC DNA]</scope>
</reference>
<dbReference type="STRING" id="407821.A0A087TJW0"/>
<protein>
    <submittedName>
        <fullName evidence="1">Protein SZT2</fullName>
    </submittedName>
</protein>
<dbReference type="EMBL" id="KK115556">
    <property type="protein sequence ID" value="KFM65399.1"/>
    <property type="molecule type" value="Genomic_DNA"/>
</dbReference>
<dbReference type="PANTHER" id="PTHR14918:SF3">
    <property type="entry name" value="KICSTOR COMPLEX PROTEIN SZT2"/>
    <property type="match status" value="1"/>
</dbReference>
<dbReference type="AlphaFoldDB" id="A0A087TJW0"/>
<evidence type="ECO:0000313" key="2">
    <source>
        <dbReference type="Proteomes" id="UP000054359"/>
    </source>
</evidence>
<organism evidence="1 2">
    <name type="scientific">Stegodyphus mimosarum</name>
    <name type="common">African social velvet spider</name>
    <dbReference type="NCBI Taxonomy" id="407821"/>
    <lineage>
        <taxon>Eukaryota</taxon>
        <taxon>Metazoa</taxon>
        <taxon>Ecdysozoa</taxon>
        <taxon>Arthropoda</taxon>
        <taxon>Chelicerata</taxon>
        <taxon>Arachnida</taxon>
        <taxon>Araneae</taxon>
        <taxon>Araneomorphae</taxon>
        <taxon>Entelegynae</taxon>
        <taxon>Eresoidea</taxon>
        <taxon>Eresidae</taxon>
        <taxon>Stegodyphus</taxon>
    </lineage>
</organism>
<sequence>KSTSADISNCHFEVIVDGCYEFLHDVTCSEKKPIKSIYRKTVIAQFWSYIKNLSNTDQILTQLHSFAHNP</sequence>
<evidence type="ECO:0000313" key="1">
    <source>
        <dbReference type="EMBL" id="KFM65399.1"/>
    </source>
</evidence>
<feature type="non-terminal residue" evidence="1">
    <location>
        <position position="70"/>
    </location>
</feature>